<dbReference type="InterPro" id="IPR036291">
    <property type="entry name" value="NAD(P)-bd_dom_sf"/>
</dbReference>
<dbReference type="PANTHER" id="PTHR45458:SF1">
    <property type="entry name" value="SHORT CHAIN DEHYDROGENASE"/>
    <property type="match status" value="1"/>
</dbReference>
<dbReference type="AlphaFoldDB" id="A0A378KXI3"/>
<dbReference type="PRINTS" id="PR00081">
    <property type="entry name" value="GDHRDH"/>
</dbReference>
<dbReference type="EMBL" id="UGOW01000001">
    <property type="protein sequence ID" value="STY19106.1"/>
    <property type="molecule type" value="Genomic_DNA"/>
</dbReference>
<dbReference type="Pfam" id="PF00106">
    <property type="entry name" value="adh_short"/>
    <property type="match status" value="1"/>
</dbReference>
<protein>
    <submittedName>
        <fullName evidence="1 2">Short chain dehydrogenase/reductase</fullName>
    </submittedName>
</protein>
<organism evidence="2 4">
    <name type="scientific">Legionella quateirensis</name>
    <dbReference type="NCBI Taxonomy" id="45072"/>
    <lineage>
        <taxon>Bacteria</taxon>
        <taxon>Pseudomonadati</taxon>
        <taxon>Pseudomonadota</taxon>
        <taxon>Gammaproteobacteria</taxon>
        <taxon>Legionellales</taxon>
        <taxon>Legionellaceae</taxon>
        <taxon>Legionella</taxon>
    </lineage>
</organism>
<sequence length="226" mass="24354">MKTALITGANRGIGLELARQLKGKGYYVIGCCRNPAQANELNQYADEIIQLDVTQDNDIASLQQSLKNSPIDLLVNNAGITGEQGVTTGNINRSNFINVLNVNCISVVKLSDALLPNIQASQEKSILVISSRVGSIADNDQGRSYAYRTSKAALNCAMHSFAIDVKDKGVHVMLIHPGWVKTNLGGPDALIDVQTSVTGMLAQAEKELSRSHADKLHRFDGGVIPW</sequence>
<accession>A0A378KXI3</accession>
<evidence type="ECO:0000313" key="2">
    <source>
        <dbReference type="EMBL" id="STY19106.1"/>
    </source>
</evidence>
<gene>
    <name evidence="2" type="primary">csgA</name>
    <name evidence="1" type="ORF">Lqua_0522</name>
    <name evidence="2" type="ORF">NCTC12376_02936</name>
</gene>
<proteinExistence type="predicted"/>
<reference evidence="2 4" key="2">
    <citation type="submission" date="2018-06" db="EMBL/GenBank/DDBJ databases">
        <authorList>
            <consortium name="Pathogen Informatics"/>
            <person name="Doyle S."/>
        </authorList>
    </citation>
    <scope>NUCLEOTIDE SEQUENCE [LARGE SCALE GENOMIC DNA]</scope>
    <source>
        <strain evidence="2 4">NCTC12376</strain>
    </source>
</reference>
<dbReference type="Gene3D" id="3.40.50.720">
    <property type="entry name" value="NAD(P)-binding Rossmann-like Domain"/>
    <property type="match status" value="1"/>
</dbReference>
<dbReference type="Proteomes" id="UP000254230">
    <property type="component" value="Unassembled WGS sequence"/>
</dbReference>
<evidence type="ECO:0000313" key="4">
    <source>
        <dbReference type="Proteomes" id="UP000254230"/>
    </source>
</evidence>
<reference evidence="1 3" key="1">
    <citation type="submission" date="2015-11" db="EMBL/GenBank/DDBJ databases">
        <title>Genomic analysis of 38 Legionella species identifies large and diverse effector repertoires.</title>
        <authorList>
            <person name="Burstein D."/>
            <person name="Amaro F."/>
            <person name="Zusman T."/>
            <person name="Lifshitz Z."/>
            <person name="Cohen O."/>
            <person name="Gilbert J.A."/>
            <person name="Pupko T."/>
            <person name="Shuman H.A."/>
            <person name="Segal G."/>
        </authorList>
    </citation>
    <scope>NUCLEOTIDE SEQUENCE [LARGE SCALE GENOMIC DNA]</scope>
    <source>
        <strain evidence="1 3">ATCC 49507</strain>
    </source>
</reference>
<dbReference type="InterPro" id="IPR052184">
    <property type="entry name" value="SDR_enzymes"/>
</dbReference>
<dbReference type="GO" id="GO:0016616">
    <property type="term" value="F:oxidoreductase activity, acting on the CH-OH group of donors, NAD or NADP as acceptor"/>
    <property type="evidence" value="ECO:0007669"/>
    <property type="project" value="TreeGrafter"/>
</dbReference>
<dbReference type="RefSeq" id="WP_058472738.1">
    <property type="nucleotide sequence ID" value="NZ_CAAAIL010000011.1"/>
</dbReference>
<dbReference type="Proteomes" id="UP000054639">
    <property type="component" value="Unassembled WGS sequence"/>
</dbReference>
<dbReference type="STRING" id="45072.Lqua_0522"/>
<dbReference type="EMBL" id="LNYR01000006">
    <property type="protein sequence ID" value="KTD52689.1"/>
    <property type="molecule type" value="Genomic_DNA"/>
</dbReference>
<name>A0A378KXI3_9GAMM</name>
<evidence type="ECO:0000313" key="3">
    <source>
        <dbReference type="Proteomes" id="UP000054639"/>
    </source>
</evidence>
<evidence type="ECO:0000313" key="1">
    <source>
        <dbReference type="EMBL" id="KTD52689.1"/>
    </source>
</evidence>
<dbReference type="PANTHER" id="PTHR45458">
    <property type="entry name" value="SHORT-CHAIN DEHYDROGENASE/REDUCTASE SDR"/>
    <property type="match status" value="1"/>
</dbReference>
<dbReference type="InterPro" id="IPR002347">
    <property type="entry name" value="SDR_fam"/>
</dbReference>
<dbReference type="SUPFAM" id="SSF51735">
    <property type="entry name" value="NAD(P)-binding Rossmann-fold domains"/>
    <property type="match status" value="1"/>
</dbReference>
<keyword evidence="3" id="KW-1185">Reference proteome</keyword>
<dbReference type="CDD" id="cd05325">
    <property type="entry name" value="carb_red_sniffer_like_SDR_c"/>
    <property type="match status" value="1"/>
</dbReference>